<reference evidence="1" key="1">
    <citation type="submission" date="2022-07" db="EMBL/GenBank/DDBJ databases">
        <title>Phylogenomic reconstructions and comparative analyses of Kickxellomycotina fungi.</title>
        <authorList>
            <person name="Reynolds N.K."/>
            <person name="Stajich J.E."/>
            <person name="Barry K."/>
            <person name="Grigoriev I.V."/>
            <person name="Crous P."/>
            <person name="Smith M.E."/>
        </authorList>
    </citation>
    <scope>NUCLEOTIDE SEQUENCE</scope>
    <source>
        <strain evidence="1">Benny 63K</strain>
    </source>
</reference>
<keyword evidence="2" id="KW-1185">Reference proteome</keyword>
<evidence type="ECO:0000313" key="1">
    <source>
        <dbReference type="EMBL" id="KAJ1878826.1"/>
    </source>
</evidence>
<organism evidence="1 2">
    <name type="scientific">Kickxella alabastrina</name>
    <dbReference type="NCBI Taxonomy" id="61397"/>
    <lineage>
        <taxon>Eukaryota</taxon>
        <taxon>Fungi</taxon>
        <taxon>Fungi incertae sedis</taxon>
        <taxon>Zoopagomycota</taxon>
        <taxon>Kickxellomycotina</taxon>
        <taxon>Kickxellomycetes</taxon>
        <taxon>Kickxellales</taxon>
        <taxon>Kickxellaceae</taxon>
        <taxon>Kickxella</taxon>
    </lineage>
</organism>
<feature type="non-terminal residue" evidence="1">
    <location>
        <position position="1"/>
    </location>
</feature>
<evidence type="ECO:0000313" key="2">
    <source>
        <dbReference type="Proteomes" id="UP001150581"/>
    </source>
</evidence>
<comment type="caution">
    <text evidence="1">The sequence shown here is derived from an EMBL/GenBank/DDBJ whole genome shotgun (WGS) entry which is preliminary data.</text>
</comment>
<gene>
    <name evidence="1" type="ORF">LPJ66_011816</name>
</gene>
<sequence>DKLDRAELASSCTRRITSCGNTDVKTEGWVPDPADPSREMCMYNYEKPLGFAIGPKSTMVEDTFRIVKRDFDQCVVVEQSVRTPNVPSGTAFCVKIRHCLSWTAGPSNEPPGGWSHYRMTFEVEWTKSSWIKNAIEKGSNDSNKQAGEALEKFIREWIAKHPDMEVKARAGIVPATNGGSSGAAAANKKGKAHKRGSRKRMESPRGLRMEELVVAADKGSNTATASEPSNLLGNGGQRHTTNSTTGADINAAAAGGSKATESRVSAASAGAASILGGLRDLSAVHVLVAVLVLVLVLSNGWRFSWSLPYSSSDNVFAEVRELRASVESLSKLVLAIFILGQCVCRGT</sequence>
<name>A0ACC1HZ47_9FUNG</name>
<dbReference type="EMBL" id="JANBPG010003852">
    <property type="protein sequence ID" value="KAJ1878826.1"/>
    <property type="molecule type" value="Genomic_DNA"/>
</dbReference>
<dbReference type="Proteomes" id="UP001150581">
    <property type="component" value="Unassembled WGS sequence"/>
</dbReference>
<protein>
    <submittedName>
        <fullName evidence="1">Uncharacterized protein</fullName>
    </submittedName>
</protein>
<proteinExistence type="predicted"/>
<accession>A0ACC1HZ47</accession>